<name>A0A382WAH6_9ZZZZ</name>
<evidence type="ECO:0000313" key="1">
    <source>
        <dbReference type="EMBL" id="SVD55857.1"/>
    </source>
</evidence>
<dbReference type="EMBL" id="UINC01158358">
    <property type="protein sequence ID" value="SVD55857.1"/>
    <property type="molecule type" value="Genomic_DNA"/>
</dbReference>
<accession>A0A382WAH6</accession>
<organism evidence="1">
    <name type="scientific">marine metagenome</name>
    <dbReference type="NCBI Taxonomy" id="408172"/>
    <lineage>
        <taxon>unclassified sequences</taxon>
        <taxon>metagenomes</taxon>
        <taxon>ecological metagenomes</taxon>
    </lineage>
</organism>
<proteinExistence type="predicted"/>
<protein>
    <submittedName>
        <fullName evidence="1">Uncharacterized protein</fullName>
    </submittedName>
</protein>
<dbReference type="AlphaFoldDB" id="A0A382WAH6"/>
<sequence>MSDLKLLLLGTERLVIAKSGENLSPVFKHRFCFTEFKIF</sequence>
<reference evidence="1" key="1">
    <citation type="submission" date="2018-05" db="EMBL/GenBank/DDBJ databases">
        <authorList>
            <person name="Lanie J.A."/>
            <person name="Ng W.-L."/>
            <person name="Kazmierczak K.M."/>
            <person name="Andrzejewski T.M."/>
            <person name="Davidsen T.M."/>
            <person name="Wayne K.J."/>
            <person name="Tettelin H."/>
            <person name="Glass J.I."/>
            <person name="Rusch D."/>
            <person name="Podicherti R."/>
            <person name="Tsui H.-C.T."/>
            <person name="Winkler M.E."/>
        </authorList>
    </citation>
    <scope>NUCLEOTIDE SEQUENCE</scope>
</reference>
<gene>
    <name evidence="1" type="ORF">METZ01_LOCUS408711</name>
</gene>